<sequence length="120" mass="13705">MHRRYFENVWVWNADHDLEDPNQTQINAFSGRGVLIESTKGPVWLVGTASEHHVIHQYAFHKTQNLYATPYFQPTPKPPAPLSINPTYGDPSSDTNDAWGLVISSSYNIFVYGARLYSFF</sequence>
<dbReference type="EMBL" id="JACAZI010000002">
    <property type="protein sequence ID" value="KAF7368476.1"/>
    <property type="molecule type" value="Genomic_DNA"/>
</dbReference>
<dbReference type="Gene3D" id="2.160.20.10">
    <property type="entry name" value="Single-stranded right-handed beta-helix, Pectin lyase-like"/>
    <property type="match status" value="1"/>
</dbReference>
<protein>
    <submittedName>
        <fullName evidence="1">Glucan 1,3-beta-glucosidase</fullName>
    </submittedName>
</protein>
<evidence type="ECO:0000313" key="1">
    <source>
        <dbReference type="EMBL" id="KAF7368476.1"/>
    </source>
</evidence>
<reference evidence="1" key="1">
    <citation type="submission" date="2020-05" db="EMBL/GenBank/DDBJ databases">
        <title>Mycena genomes resolve the evolution of fungal bioluminescence.</title>
        <authorList>
            <person name="Tsai I.J."/>
        </authorList>
    </citation>
    <scope>NUCLEOTIDE SEQUENCE</scope>
    <source>
        <strain evidence="1">CCC161011</strain>
    </source>
</reference>
<organism evidence="1 2">
    <name type="scientific">Mycena venus</name>
    <dbReference type="NCBI Taxonomy" id="2733690"/>
    <lineage>
        <taxon>Eukaryota</taxon>
        <taxon>Fungi</taxon>
        <taxon>Dikarya</taxon>
        <taxon>Basidiomycota</taxon>
        <taxon>Agaricomycotina</taxon>
        <taxon>Agaricomycetes</taxon>
        <taxon>Agaricomycetidae</taxon>
        <taxon>Agaricales</taxon>
        <taxon>Marasmiineae</taxon>
        <taxon>Mycenaceae</taxon>
        <taxon>Mycena</taxon>
    </lineage>
</organism>
<dbReference type="Proteomes" id="UP000620124">
    <property type="component" value="Unassembled WGS sequence"/>
</dbReference>
<evidence type="ECO:0000313" key="2">
    <source>
        <dbReference type="Proteomes" id="UP000620124"/>
    </source>
</evidence>
<gene>
    <name evidence="1" type="ORF">MVEN_00170800</name>
</gene>
<dbReference type="AlphaFoldDB" id="A0A8H6Z156"/>
<accession>A0A8H6Z156</accession>
<name>A0A8H6Z156_9AGAR</name>
<dbReference type="OrthoDB" id="2995488at2759"/>
<keyword evidence="2" id="KW-1185">Reference proteome</keyword>
<comment type="caution">
    <text evidence="1">The sequence shown here is derived from an EMBL/GenBank/DDBJ whole genome shotgun (WGS) entry which is preliminary data.</text>
</comment>
<proteinExistence type="predicted"/>
<dbReference type="InterPro" id="IPR012334">
    <property type="entry name" value="Pectin_lyas_fold"/>
</dbReference>